<keyword evidence="1" id="KW-0732">Signal</keyword>
<evidence type="ECO:0000313" key="5">
    <source>
        <dbReference type="Proteomes" id="UP000044602"/>
    </source>
</evidence>
<evidence type="ECO:0000313" key="6">
    <source>
        <dbReference type="Proteomes" id="UP000045706"/>
    </source>
</evidence>
<protein>
    <submittedName>
        <fullName evidence="2">Uncharacterized protein</fullName>
    </submittedName>
</protein>
<evidence type="ECO:0000313" key="2">
    <source>
        <dbReference type="EMBL" id="CRK15690.1"/>
    </source>
</evidence>
<organism evidence="2 6">
    <name type="scientific">Verticillium longisporum</name>
    <name type="common">Verticillium dahliae var. longisporum</name>
    <dbReference type="NCBI Taxonomy" id="100787"/>
    <lineage>
        <taxon>Eukaryota</taxon>
        <taxon>Fungi</taxon>
        <taxon>Dikarya</taxon>
        <taxon>Ascomycota</taxon>
        <taxon>Pezizomycotina</taxon>
        <taxon>Sordariomycetes</taxon>
        <taxon>Hypocreomycetidae</taxon>
        <taxon>Glomerellales</taxon>
        <taxon>Plectosphaerellaceae</taxon>
        <taxon>Verticillium</taxon>
    </lineage>
</organism>
<feature type="signal peptide" evidence="1">
    <location>
        <begin position="1"/>
        <end position="18"/>
    </location>
</feature>
<proteinExistence type="predicted"/>
<reference evidence="4" key="2">
    <citation type="journal article" date="2021" name="Mol. Plant Pathol.">
        <title>A 20-kb lineage-specific genomic region tames virulence in pathogenic amphidiploid Verticillium longisporum.</title>
        <authorList>
            <person name="Harting R."/>
            <person name="Starke J."/>
            <person name="Kusch H."/>
            <person name="Poggeler S."/>
            <person name="Maurus I."/>
            <person name="Schluter R."/>
            <person name="Landesfeind M."/>
            <person name="Bulla I."/>
            <person name="Nowrousian M."/>
            <person name="de Jonge R."/>
            <person name="Stahlhut G."/>
            <person name="Hoff K.J."/>
            <person name="Asshauer K.P."/>
            <person name="Thurmer A."/>
            <person name="Stanke M."/>
            <person name="Daniel R."/>
            <person name="Morgenstern B."/>
            <person name="Thomma B.P.H.J."/>
            <person name="Kronstad J.W."/>
            <person name="Braus-Stromeyer S.A."/>
            <person name="Braus G.H."/>
        </authorList>
    </citation>
    <scope>NUCLEOTIDE SEQUENCE</scope>
    <source>
        <strain evidence="4">Vl32</strain>
    </source>
</reference>
<dbReference type="EMBL" id="JAEMWZ010000473">
    <property type="protein sequence ID" value="KAG7115564.1"/>
    <property type="molecule type" value="Genomic_DNA"/>
</dbReference>
<accession>A0A0G4L1T2</accession>
<keyword evidence="5" id="KW-1185">Reference proteome</keyword>
<dbReference type="Proteomes" id="UP000045706">
    <property type="component" value="Unassembled WGS sequence"/>
</dbReference>
<name>A0A0G4L1T2_VERLO</name>
<dbReference type="AlphaFoldDB" id="A0A0G4L1T2"/>
<dbReference type="Proteomes" id="UP000044602">
    <property type="component" value="Unassembled WGS sequence"/>
</dbReference>
<evidence type="ECO:0000256" key="1">
    <source>
        <dbReference type="SAM" id="SignalP"/>
    </source>
</evidence>
<dbReference type="OrthoDB" id="5217917at2759"/>
<evidence type="ECO:0000313" key="3">
    <source>
        <dbReference type="EMBL" id="CRK25841.1"/>
    </source>
</evidence>
<sequence length="166" mass="17816">MRPTIPLLVSGILLTAQAFEFTGPDPSQKINLTQPVEITWTLDSSFSEPLARAFNLWFYTVFSGGGGKAGWEIRSNLSLSSTSYTWNPRSIVDGLISNGNTIVPGEKHYLSAQLAGADGEKLAGFQSEKYALEGYDFIRNGGPRVRAEVAAVGMMAGLVIVGGMIL</sequence>
<gene>
    <name evidence="3" type="ORF">BN1708_014337</name>
    <name evidence="2" type="ORF">BN1723_010742</name>
    <name evidence="4" type="ORF">HYQ45_016247</name>
</gene>
<dbReference type="Proteomes" id="UP000689129">
    <property type="component" value="Unassembled WGS sequence"/>
</dbReference>
<dbReference type="EMBL" id="CVQH01019668">
    <property type="protein sequence ID" value="CRK25841.1"/>
    <property type="molecule type" value="Genomic_DNA"/>
</dbReference>
<feature type="non-terminal residue" evidence="2">
    <location>
        <position position="166"/>
    </location>
</feature>
<reference evidence="5 6" key="1">
    <citation type="submission" date="2015-05" db="EMBL/GenBank/DDBJ databases">
        <authorList>
            <person name="Fogelqvist Johan"/>
        </authorList>
    </citation>
    <scope>NUCLEOTIDE SEQUENCE [LARGE SCALE GENOMIC DNA]</scope>
    <source>
        <strain evidence="3">VL1</strain>
        <strain evidence="2">VL2</strain>
    </source>
</reference>
<feature type="chain" id="PRO_5010420004" evidence="1">
    <location>
        <begin position="19"/>
        <end position="166"/>
    </location>
</feature>
<evidence type="ECO:0000313" key="4">
    <source>
        <dbReference type="EMBL" id="KAG7115564.1"/>
    </source>
</evidence>
<dbReference type="EMBL" id="CVQI01006224">
    <property type="protein sequence ID" value="CRK15690.1"/>
    <property type="molecule type" value="Genomic_DNA"/>
</dbReference>